<protein>
    <submittedName>
        <fullName evidence="3">KfrC</fullName>
    </submittedName>
</protein>
<evidence type="ECO:0000256" key="1">
    <source>
        <dbReference type="SAM" id="Coils"/>
    </source>
</evidence>
<organism evidence="3 4">
    <name type="scientific">Paracoccus denitrificans</name>
    <dbReference type="NCBI Taxonomy" id="266"/>
    <lineage>
        <taxon>Bacteria</taxon>
        <taxon>Pseudomonadati</taxon>
        <taxon>Pseudomonadota</taxon>
        <taxon>Alphaproteobacteria</taxon>
        <taxon>Rhodobacterales</taxon>
        <taxon>Paracoccaceae</taxon>
        <taxon>Paracoccus</taxon>
    </lineage>
</organism>
<feature type="coiled-coil region" evidence="1">
    <location>
        <begin position="59"/>
        <end position="128"/>
    </location>
</feature>
<keyword evidence="1" id="KW-0175">Coiled coil</keyword>
<feature type="compositionally biased region" description="Polar residues" evidence="2">
    <location>
        <begin position="185"/>
        <end position="202"/>
    </location>
</feature>
<dbReference type="Proteomes" id="UP000315344">
    <property type="component" value="Unassembled WGS sequence"/>
</dbReference>
<accession>A0A533HYR9</accession>
<dbReference type="InterPro" id="IPR050043">
    <property type="entry name" value="KfrC-like_dom"/>
</dbReference>
<comment type="caution">
    <text evidence="3">The sequence shown here is derived from an EMBL/GenBank/DDBJ whole genome shotgun (WGS) entry which is preliminary data.</text>
</comment>
<feature type="compositionally biased region" description="Basic and acidic residues" evidence="2">
    <location>
        <begin position="168"/>
        <end position="184"/>
    </location>
</feature>
<sequence length="208" mass="22600">MAGLIDSNKQSLSNGTGDPIADADGLLGLARGIEAQEAGEIAAPSAIEEEYAGAIVQVIEEKQDQASQIEDRLENMIEAQSARLQQVQAHPPGMLATASTRAKWQAQMAQAQATIQLLQSRLETVREIRDGMTVHGSKIEALAAEKLAHRDPKLADDFAELQEARRLHEIHMRQQQGKKQEERQSLTQEAAPSTGLSLSRGLSHTRAP</sequence>
<name>A0A533HYR9_PARDE</name>
<gene>
    <name evidence="3" type="ORF">DI616_18055</name>
</gene>
<feature type="region of interest" description="Disordered" evidence="2">
    <location>
        <begin position="168"/>
        <end position="208"/>
    </location>
</feature>
<dbReference type="AlphaFoldDB" id="A0A533HYR9"/>
<dbReference type="NCBIfam" id="NF042916">
    <property type="entry name" value="IncP_KfrC_dom"/>
    <property type="match status" value="1"/>
</dbReference>
<dbReference type="EMBL" id="VAFL01000022">
    <property type="protein sequence ID" value="TKW64649.1"/>
    <property type="molecule type" value="Genomic_DNA"/>
</dbReference>
<evidence type="ECO:0000313" key="4">
    <source>
        <dbReference type="Proteomes" id="UP000315344"/>
    </source>
</evidence>
<evidence type="ECO:0000256" key="2">
    <source>
        <dbReference type="SAM" id="MobiDB-lite"/>
    </source>
</evidence>
<evidence type="ECO:0000313" key="3">
    <source>
        <dbReference type="EMBL" id="TKW64649.1"/>
    </source>
</evidence>
<reference evidence="3 4" key="1">
    <citation type="journal article" date="2017" name="Nat. Commun.">
        <title>In situ click chemistry generation of cyclooxygenase-2 inhibitors.</title>
        <authorList>
            <person name="Bhardwaj A."/>
            <person name="Kaur J."/>
            <person name="Wuest M."/>
            <person name="Wuest F."/>
        </authorList>
    </citation>
    <scope>NUCLEOTIDE SEQUENCE [LARGE SCALE GENOMIC DNA]</scope>
    <source>
        <strain evidence="3">S2_012_000_R3_94</strain>
    </source>
</reference>
<proteinExistence type="predicted"/>